<comment type="function">
    <text evidence="9">Responsible for synthesis of pseudouridine from uracil.</text>
</comment>
<dbReference type="CDD" id="cd02869">
    <property type="entry name" value="PseudoU_synth_RluA_like"/>
    <property type="match status" value="1"/>
</dbReference>
<evidence type="ECO:0000256" key="4">
    <source>
        <dbReference type="ARBA" id="ARBA00023235"/>
    </source>
</evidence>
<dbReference type="InterPro" id="IPR050188">
    <property type="entry name" value="RluA_PseudoU_synthase"/>
</dbReference>
<name>A0AAF0BFZ3_9PROT</name>
<comment type="catalytic activity">
    <reaction evidence="5">
        <text>uridine(32) in tRNA = pseudouridine(32) in tRNA</text>
        <dbReference type="Rhea" id="RHEA:42544"/>
        <dbReference type="Rhea" id="RHEA-COMP:10107"/>
        <dbReference type="Rhea" id="RHEA-COMP:10108"/>
        <dbReference type="ChEBI" id="CHEBI:65314"/>
        <dbReference type="ChEBI" id="CHEBI:65315"/>
        <dbReference type="EC" id="5.4.99.28"/>
    </reaction>
</comment>
<dbReference type="Gene3D" id="3.30.2350.10">
    <property type="entry name" value="Pseudouridine synthase"/>
    <property type="match status" value="1"/>
</dbReference>
<dbReference type="Pfam" id="PF00849">
    <property type="entry name" value="PseudoU_synth_2"/>
    <property type="match status" value="1"/>
</dbReference>
<reference evidence="11" key="1">
    <citation type="submission" date="2023-01" db="EMBL/GenBank/DDBJ databases">
        <title>The genome sequence of Kordiimonadaceae bacterium 6D33.</title>
        <authorList>
            <person name="Liu Y."/>
        </authorList>
    </citation>
    <scope>NUCLEOTIDE SEQUENCE</scope>
    <source>
        <strain evidence="11">6D33</strain>
    </source>
</reference>
<accession>A0AAF0BFZ3</accession>
<evidence type="ECO:0000256" key="5">
    <source>
        <dbReference type="ARBA" id="ARBA00036184"/>
    </source>
</evidence>
<dbReference type="EC" id="5.4.99.-" evidence="9"/>
<keyword evidence="2" id="KW-0698">rRNA processing</keyword>
<evidence type="ECO:0000313" key="12">
    <source>
        <dbReference type="Proteomes" id="UP001217500"/>
    </source>
</evidence>
<dbReference type="KEGG" id="gso:PH603_10705"/>
<feature type="domain" description="Pseudouridine synthase RsuA/RluA-like" evidence="10">
    <location>
        <begin position="24"/>
        <end position="171"/>
    </location>
</feature>
<dbReference type="GO" id="GO:0008033">
    <property type="term" value="P:tRNA processing"/>
    <property type="evidence" value="ECO:0007669"/>
    <property type="project" value="UniProtKB-KW"/>
</dbReference>
<evidence type="ECO:0000259" key="10">
    <source>
        <dbReference type="Pfam" id="PF00849"/>
    </source>
</evidence>
<keyword evidence="4 9" id="KW-0413">Isomerase</keyword>
<proteinExistence type="inferred from homology"/>
<evidence type="ECO:0000256" key="6">
    <source>
        <dbReference type="ARBA" id="ARBA00036916"/>
    </source>
</evidence>
<dbReference type="SUPFAM" id="SSF55120">
    <property type="entry name" value="Pseudouridine synthase"/>
    <property type="match status" value="1"/>
</dbReference>
<gene>
    <name evidence="11" type="ORF">PH603_10705</name>
</gene>
<dbReference type="GO" id="GO:0003723">
    <property type="term" value="F:RNA binding"/>
    <property type="evidence" value="ECO:0007669"/>
    <property type="project" value="InterPro"/>
</dbReference>
<dbReference type="PROSITE" id="PS01129">
    <property type="entry name" value="PSI_RLU"/>
    <property type="match status" value="1"/>
</dbReference>
<dbReference type="InterPro" id="IPR006224">
    <property type="entry name" value="PsdUridine_synth_RluA-like_CS"/>
</dbReference>
<keyword evidence="3" id="KW-0819">tRNA processing</keyword>
<comment type="similarity">
    <text evidence="1 9">Belongs to the pseudouridine synthase RluA family.</text>
</comment>
<dbReference type="RefSeq" id="WP_289502520.1">
    <property type="nucleotide sequence ID" value="NZ_CP116805.1"/>
</dbReference>
<dbReference type="PANTHER" id="PTHR21600:SF91">
    <property type="entry name" value="DUAL-SPECIFICITY RNA PSEUDOURIDINE SYNTHASE RLUA"/>
    <property type="match status" value="1"/>
</dbReference>
<organism evidence="11 12">
    <name type="scientific">Gimibacter soli</name>
    <dbReference type="NCBI Taxonomy" id="3024400"/>
    <lineage>
        <taxon>Bacteria</taxon>
        <taxon>Pseudomonadati</taxon>
        <taxon>Pseudomonadota</taxon>
        <taxon>Alphaproteobacteria</taxon>
        <taxon>Kordiimonadales</taxon>
        <taxon>Temperatibacteraceae</taxon>
        <taxon>Gimibacter</taxon>
    </lineage>
</organism>
<evidence type="ECO:0000256" key="2">
    <source>
        <dbReference type="ARBA" id="ARBA00022552"/>
    </source>
</evidence>
<dbReference type="EMBL" id="CP116805">
    <property type="protein sequence ID" value="WCL53008.1"/>
    <property type="molecule type" value="Genomic_DNA"/>
</dbReference>
<dbReference type="Proteomes" id="UP001217500">
    <property type="component" value="Chromosome"/>
</dbReference>
<dbReference type="InterPro" id="IPR020103">
    <property type="entry name" value="PsdUridine_synth_cat_dom_sf"/>
</dbReference>
<comment type="catalytic activity">
    <reaction evidence="6">
        <text>uridine(746) in 23S rRNA = pseudouridine(746) in 23S rRNA</text>
        <dbReference type="Rhea" id="RHEA:42548"/>
        <dbReference type="Rhea" id="RHEA-COMP:10109"/>
        <dbReference type="Rhea" id="RHEA-COMP:10110"/>
        <dbReference type="ChEBI" id="CHEBI:65314"/>
        <dbReference type="ChEBI" id="CHEBI:65315"/>
        <dbReference type="EC" id="5.4.99.29"/>
    </reaction>
</comment>
<evidence type="ECO:0000256" key="8">
    <source>
        <dbReference type="PIRSR" id="PIRSR606225-1"/>
    </source>
</evidence>
<dbReference type="GO" id="GO:0160142">
    <property type="term" value="F:23S rRNA pseudouridine(746) synthase activity"/>
    <property type="evidence" value="ECO:0007669"/>
    <property type="project" value="UniProtKB-EC"/>
</dbReference>
<protein>
    <recommendedName>
        <fullName evidence="9">Pseudouridine synthase</fullName>
        <ecNumber evidence="9">5.4.99.-</ecNumber>
    </recommendedName>
</protein>
<comment type="function">
    <text evidence="7">Dual specificity enzyme that catalyzes the synthesis of pseudouridine from uracil-746 in 23S ribosomal RNA and from uracil-32 in the anticodon stem and loop of transfer RNAs.</text>
</comment>
<dbReference type="AlphaFoldDB" id="A0AAF0BFZ3"/>
<dbReference type="PANTHER" id="PTHR21600">
    <property type="entry name" value="MITOCHONDRIAL RNA PSEUDOURIDINE SYNTHASE"/>
    <property type="match status" value="1"/>
</dbReference>
<sequence>MSLPDFVYDPPTEPWLTVLYEDADIIVLDKPSGLLSVPGRGREMRDSLAWRVQKDRRTATVVHRLDLDTSGIMVMALNMEAHRHISRQFENRETDKFYTALVEGNVASDEGEVNLPLIVDWPNRPKHMVDHENGKPSLTRYKVLAREGGNTRVALYPVTGRSHQLRVHMQALGHPIIGDPLYATPAGRAAAPRLCLHATELSFTHPATGEALTFRSDVPF</sequence>
<evidence type="ECO:0000256" key="7">
    <source>
        <dbReference type="ARBA" id="ARBA00037305"/>
    </source>
</evidence>
<dbReference type="GO" id="GO:0160151">
    <property type="term" value="F:tRNA pseudouridine(32) synthase activity"/>
    <property type="evidence" value="ECO:0007669"/>
    <property type="project" value="UniProtKB-EC"/>
</dbReference>
<evidence type="ECO:0000256" key="3">
    <source>
        <dbReference type="ARBA" id="ARBA00022694"/>
    </source>
</evidence>
<dbReference type="InterPro" id="IPR006225">
    <property type="entry name" value="PsdUridine_synth_RluC/D"/>
</dbReference>
<keyword evidence="12" id="KW-1185">Reference proteome</keyword>
<feature type="active site" evidence="8">
    <location>
        <position position="66"/>
    </location>
</feature>
<dbReference type="GO" id="GO:0000455">
    <property type="term" value="P:enzyme-directed rRNA pseudouridine synthesis"/>
    <property type="evidence" value="ECO:0007669"/>
    <property type="project" value="TreeGrafter"/>
</dbReference>
<evidence type="ECO:0000313" key="11">
    <source>
        <dbReference type="EMBL" id="WCL53008.1"/>
    </source>
</evidence>
<dbReference type="InterPro" id="IPR006145">
    <property type="entry name" value="PsdUridine_synth_RsuA/RluA"/>
</dbReference>
<evidence type="ECO:0000256" key="9">
    <source>
        <dbReference type="RuleBase" id="RU362028"/>
    </source>
</evidence>
<evidence type="ECO:0000256" key="1">
    <source>
        <dbReference type="ARBA" id="ARBA00010876"/>
    </source>
</evidence>
<dbReference type="NCBIfam" id="TIGR00005">
    <property type="entry name" value="rluA_subfam"/>
    <property type="match status" value="1"/>
</dbReference>
<comment type="catalytic activity">
    <reaction evidence="9">
        <text>a uridine in RNA = a pseudouridine in RNA</text>
        <dbReference type="Rhea" id="RHEA:48348"/>
        <dbReference type="Rhea" id="RHEA-COMP:12068"/>
        <dbReference type="Rhea" id="RHEA-COMP:12069"/>
        <dbReference type="ChEBI" id="CHEBI:65314"/>
        <dbReference type="ChEBI" id="CHEBI:65315"/>
    </reaction>
</comment>